<proteinExistence type="inferred from homology"/>
<dbReference type="PANTHER" id="PTHR11831:SF4">
    <property type="entry name" value="SMALL RIBOSOMAL SUBUNIT PROTEIN US4M"/>
    <property type="match status" value="1"/>
</dbReference>
<keyword evidence="10" id="KW-1185">Reference proteome</keyword>
<evidence type="ECO:0000313" key="10">
    <source>
        <dbReference type="Proteomes" id="UP000012174"/>
    </source>
</evidence>
<evidence type="ECO:0000256" key="1">
    <source>
        <dbReference type="ARBA" id="ARBA00007465"/>
    </source>
</evidence>
<evidence type="ECO:0000256" key="5">
    <source>
        <dbReference type="ARBA" id="ARBA00023274"/>
    </source>
</evidence>
<comment type="similarity">
    <text evidence="1">Belongs to the universal ribosomal protein uS4 family.</text>
</comment>
<evidence type="ECO:0000256" key="6">
    <source>
        <dbReference type="PROSITE-ProRule" id="PRU00182"/>
    </source>
</evidence>
<dbReference type="PROSITE" id="PS50889">
    <property type="entry name" value="S4"/>
    <property type="match status" value="1"/>
</dbReference>
<feature type="compositionally biased region" description="Low complexity" evidence="7">
    <location>
        <begin position="348"/>
        <end position="359"/>
    </location>
</feature>
<evidence type="ECO:0000256" key="7">
    <source>
        <dbReference type="SAM" id="MobiDB-lite"/>
    </source>
</evidence>
<organism evidence="9 10">
    <name type="scientific">Eutypa lata (strain UCR-EL1)</name>
    <name type="common">Grapevine dieback disease fungus</name>
    <name type="synonym">Eutypa armeniacae</name>
    <dbReference type="NCBI Taxonomy" id="1287681"/>
    <lineage>
        <taxon>Eukaryota</taxon>
        <taxon>Fungi</taxon>
        <taxon>Dikarya</taxon>
        <taxon>Ascomycota</taxon>
        <taxon>Pezizomycotina</taxon>
        <taxon>Sordariomycetes</taxon>
        <taxon>Xylariomycetidae</taxon>
        <taxon>Xylariales</taxon>
        <taxon>Diatrypaceae</taxon>
        <taxon>Eutypa</taxon>
    </lineage>
</organism>
<dbReference type="InterPro" id="IPR022801">
    <property type="entry name" value="Ribosomal_uS4"/>
</dbReference>
<feature type="region of interest" description="Disordered" evidence="7">
    <location>
        <begin position="206"/>
        <end position="283"/>
    </location>
</feature>
<dbReference type="GO" id="GO:0019843">
    <property type="term" value="F:rRNA binding"/>
    <property type="evidence" value="ECO:0007669"/>
    <property type="project" value="UniProtKB-KW"/>
</dbReference>
<feature type="compositionally biased region" description="Basic and acidic residues" evidence="7">
    <location>
        <begin position="365"/>
        <end position="374"/>
    </location>
</feature>
<keyword evidence="5" id="KW-0687">Ribonucleoprotein</keyword>
<dbReference type="GO" id="GO:0042274">
    <property type="term" value="P:ribosomal small subunit biogenesis"/>
    <property type="evidence" value="ECO:0007669"/>
    <property type="project" value="TreeGrafter"/>
</dbReference>
<dbReference type="AlphaFoldDB" id="M7TIQ7"/>
<dbReference type="KEGG" id="ela:UCREL1_3132"/>
<name>M7TIQ7_EUTLA</name>
<reference evidence="10" key="1">
    <citation type="journal article" date="2013" name="Genome Announc.">
        <title>Draft genome sequence of the grapevine dieback fungus Eutypa lata UCR-EL1.</title>
        <authorList>
            <person name="Blanco-Ulate B."/>
            <person name="Rolshausen P.E."/>
            <person name="Cantu D."/>
        </authorList>
    </citation>
    <scope>NUCLEOTIDE SEQUENCE [LARGE SCALE GENOMIC DNA]</scope>
    <source>
        <strain evidence="10">UCR-EL1</strain>
    </source>
</reference>
<dbReference type="InterPro" id="IPR036986">
    <property type="entry name" value="S4_RNA-bd_sf"/>
</dbReference>
<dbReference type="GO" id="GO:0005763">
    <property type="term" value="C:mitochondrial small ribosomal subunit"/>
    <property type="evidence" value="ECO:0007669"/>
    <property type="project" value="TreeGrafter"/>
</dbReference>
<evidence type="ECO:0000259" key="8">
    <source>
        <dbReference type="SMART" id="SM00363"/>
    </source>
</evidence>
<dbReference type="CDD" id="cd00165">
    <property type="entry name" value="S4"/>
    <property type="match status" value="1"/>
</dbReference>
<evidence type="ECO:0000256" key="4">
    <source>
        <dbReference type="ARBA" id="ARBA00022980"/>
    </source>
</evidence>
<dbReference type="GO" id="GO:0003735">
    <property type="term" value="F:structural constituent of ribosome"/>
    <property type="evidence" value="ECO:0007669"/>
    <property type="project" value="TreeGrafter"/>
</dbReference>
<dbReference type="InterPro" id="IPR002942">
    <property type="entry name" value="S4_RNA-bd"/>
</dbReference>
<dbReference type="SUPFAM" id="SSF55174">
    <property type="entry name" value="Alpha-L RNA-binding motif"/>
    <property type="match status" value="1"/>
</dbReference>
<dbReference type="eggNOG" id="ENOG502QTS9">
    <property type="taxonomic scope" value="Eukaryota"/>
</dbReference>
<dbReference type="EMBL" id="KB706005">
    <property type="protein sequence ID" value="EMR69846.1"/>
    <property type="molecule type" value="Genomic_DNA"/>
</dbReference>
<evidence type="ECO:0000256" key="2">
    <source>
        <dbReference type="ARBA" id="ARBA00022730"/>
    </source>
</evidence>
<accession>M7TIQ7</accession>
<gene>
    <name evidence="9" type="ORF">UCREL1_3132</name>
</gene>
<evidence type="ECO:0000313" key="9">
    <source>
        <dbReference type="EMBL" id="EMR69846.1"/>
    </source>
</evidence>
<feature type="domain" description="RNA-binding S4" evidence="8">
    <location>
        <begin position="130"/>
        <end position="211"/>
    </location>
</feature>
<dbReference type="PANTHER" id="PTHR11831">
    <property type="entry name" value="30S 40S RIBOSOMAL PROTEIN"/>
    <property type="match status" value="1"/>
</dbReference>
<dbReference type="STRING" id="1287681.M7TIQ7"/>
<dbReference type="Proteomes" id="UP000012174">
    <property type="component" value="Unassembled WGS sequence"/>
</dbReference>
<keyword evidence="3 6" id="KW-0694">RNA-binding</keyword>
<dbReference type="SMART" id="SM00363">
    <property type="entry name" value="S4"/>
    <property type="match status" value="1"/>
</dbReference>
<keyword evidence="4" id="KW-0689">Ribosomal protein</keyword>
<sequence length="475" mass="53503">MKPRRFHGLKRPKIRQTWNKYNLYNLMRMRNPRIGTGDVETFFQQKWRAKGMLRAYHGEHVVERKWERMFSRRLLGVAEMDPAYMALHDGSELAAGRGSGKDERPAWGDERVSKRVLTPYMQMAFAPMERRLDIAVFRAMFASSARQARQLCVHGKVKVNGKVASYRIKFYSNKFYPNKQMPYPAYRLNPGDMFQVEPDMVMLATGQQKGPAGSENKKNKASSSSSSGEEEGEEAVVAEVEEEASESETAPPAATTTTTTEQDPDTTDVTEPTPSKADLAPTRRQIQDLVEHARDVLDENDLSVAQKRKLRAFIKQARPLLSRAGRASASATDIADELSSMMAGLKVSSSSSSSSSSDSAGTSTEKGEAGEGETRQTAGDSIDELTKEERKALERLIREEEENPHDPSKPYLTPWRPRPYMSPFAFIPRYLEVNPNVCAAVYLRHPVARVGTAEVPTPYPNEINQLAFNWYLRRR</sequence>
<dbReference type="OrthoDB" id="3356781at2759"/>
<feature type="region of interest" description="Disordered" evidence="7">
    <location>
        <begin position="346"/>
        <end position="385"/>
    </location>
</feature>
<dbReference type="HOGENOM" id="CLU_026386_1_0_1"/>
<feature type="compositionally biased region" description="Acidic residues" evidence="7">
    <location>
        <begin position="228"/>
        <end position="246"/>
    </location>
</feature>
<keyword evidence="2" id="KW-0699">rRNA-binding</keyword>
<protein>
    <submittedName>
        <fullName evidence="9">Putative 30s ribosomal subunit protein</fullName>
    </submittedName>
</protein>
<evidence type="ECO:0000256" key="3">
    <source>
        <dbReference type="ARBA" id="ARBA00022884"/>
    </source>
</evidence>
<dbReference type="Pfam" id="PF01479">
    <property type="entry name" value="S4"/>
    <property type="match status" value="1"/>
</dbReference>
<feature type="compositionally biased region" description="Low complexity" evidence="7">
    <location>
        <begin position="247"/>
        <end position="261"/>
    </location>
</feature>
<dbReference type="Gene3D" id="3.10.290.10">
    <property type="entry name" value="RNA-binding S4 domain"/>
    <property type="match status" value="1"/>
</dbReference>
<dbReference type="OMA" id="GDMFQVE"/>